<feature type="compositionally biased region" description="Low complexity" evidence="1">
    <location>
        <begin position="1"/>
        <end position="22"/>
    </location>
</feature>
<feature type="region of interest" description="Disordered" evidence="1">
    <location>
        <begin position="1"/>
        <end position="51"/>
    </location>
</feature>
<dbReference type="PANTHER" id="PTHR35247">
    <property type="entry name" value="TESTIS-EXPRESSED PROTEIN 43"/>
    <property type="match status" value="1"/>
</dbReference>
<dbReference type="AlphaFoldDB" id="A0A1X7UH55"/>
<dbReference type="EnsemblMetazoa" id="XM_003387885.2">
    <property type="protein sequence ID" value="XP_003387933.2"/>
    <property type="gene ID" value="LOC100641770"/>
</dbReference>
<feature type="compositionally biased region" description="Low complexity" evidence="1">
    <location>
        <begin position="34"/>
        <end position="45"/>
    </location>
</feature>
<organism evidence="2">
    <name type="scientific">Amphimedon queenslandica</name>
    <name type="common">Sponge</name>
    <dbReference type="NCBI Taxonomy" id="400682"/>
    <lineage>
        <taxon>Eukaryota</taxon>
        <taxon>Metazoa</taxon>
        <taxon>Porifera</taxon>
        <taxon>Demospongiae</taxon>
        <taxon>Heteroscleromorpha</taxon>
        <taxon>Haplosclerida</taxon>
        <taxon>Niphatidae</taxon>
        <taxon>Amphimedon</taxon>
    </lineage>
</organism>
<proteinExistence type="predicted"/>
<dbReference type="OrthoDB" id="9972026at2759"/>
<dbReference type="PANTHER" id="PTHR35247:SF1">
    <property type="entry name" value="TESTIS-EXPRESSED PROTEIN 43"/>
    <property type="match status" value="1"/>
</dbReference>
<dbReference type="InterPro" id="IPR027965">
    <property type="entry name" value="SPMIP10"/>
</dbReference>
<gene>
    <name evidence="2" type="primary">100641770</name>
</gene>
<dbReference type="EnsemblMetazoa" id="Aqu2.1.27102_001">
    <property type="protein sequence ID" value="Aqu2.1.27102_001"/>
    <property type="gene ID" value="Aqu2.1.27102"/>
</dbReference>
<accession>A0A1X7UH55</accession>
<evidence type="ECO:0000313" key="3">
    <source>
        <dbReference type="Proteomes" id="UP000007879"/>
    </source>
</evidence>
<evidence type="ECO:0000256" key="1">
    <source>
        <dbReference type="SAM" id="MobiDB-lite"/>
    </source>
</evidence>
<dbReference type="Proteomes" id="UP000007879">
    <property type="component" value="Unassembled WGS sequence"/>
</dbReference>
<dbReference type="InParanoid" id="A0A1X7UH55"/>
<name>A0A1X7UH55_AMPQE</name>
<sequence>MESSASNRNSANISTRSSSRGSLPNHSRAETRETTSSSKSSYTIESSREDKMANKEYLSLKDSIKMSSLSPDFYEQGPHKPKVLNHVSPITAPERFSSHHPMIPKHYVPPWQLDMKNRYRILENCQKSGEVKSWGGHVSHFWEKRERLNVTLHDGPYLHLTDDVRSPKCHSISSPLSKYNAGLIYYS</sequence>
<evidence type="ECO:0000313" key="2">
    <source>
        <dbReference type="EnsemblMetazoa" id="Aqu2.1.27102_001"/>
    </source>
</evidence>
<reference evidence="3" key="1">
    <citation type="journal article" date="2010" name="Nature">
        <title>The Amphimedon queenslandica genome and the evolution of animal complexity.</title>
        <authorList>
            <person name="Srivastava M."/>
            <person name="Simakov O."/>
            <person name="Chapman J."/>
            <person name="Fahey B."/>
            <person name="Gauthier M.E."/>
            <person name="Mitros T."/>
            <person name="Richards G.S."/>
            <person name="Conaco C."/>
            <person name="Dacre M."/>
            <person name="Hellsten U."/>
            <person name="Larroux C."/>
            <person name="Putnam N.H."/>
            <person name="Stanke M."/>
            <person name="Adamska M."/>
            <person name="Darling A."/>
            <person name="Degnan S.M."/>
            <person name="Oakley T.H."/>
            <person name="Plachetzki D.C."/>
            <person name="Zhai Y."/>
            <person name="Adamski M."/>
            <person name="Calcino A."/>
            <person name="Cummins S.F."/>
            <person name="Goodstein D.M."/>
            <person name="Harris C."/>
            <person name="Jackson D.J."/>
            <person name="Leys S.P."/>
            <person name="Shu S."/>
            <person name="Woodcroft B.J."/>
            <person name="Vervoort M."/>
            <person name="Kosik K.S."/>
            <person name="Manning G."/>
            <person name="Degnan B.M."/>
            <person name="Rokhsar D.S."/>
        </authorList>
    </citation>
    <scope>NUCLEOTIDE SEQUENCE [LARGE SCALE GENOMIC DNA]</scope>
</reference>
<keyword evidence="3" id="KW-1185">Reference proteome</keyword>
<reference evidence="2" key="2">
    <citation type="submission" date="2017-05" db="UniProtKB">
        <authorList>
            <consortium name="EnsemblMetazoa"/>
        </authorList>
    </citation>
    <scope>IDENTIFICATION</scope>
</reference>
<protein>
    <submittedName>
        <fullName evidence="2">Uncharacterized protein</fullName>
    </submittedName>
</protein>
<dbReference type="Pfam" id="PF14983">
    <property type="entry name" value="SPMIP10-like"/>
    <property type="match status" value="1"/>
</dbReference>
<dbReference type="KEGG" id="aqu:100641770"/>